<sequence length="354" mass="38282">MQSFLIFLLSLIFSKRNDKKKLVFVRNTDKMEPLKSCVRRGYGCVMVTSQNIKKFVGILKVNRIDGAVVGGWNGQKLAMVLRANSSLTPYDPETNFAAYVMCVKKRCKPNPKPCPPCTSDESSCVKPSKCKKMYCEGKIYGEIETCKEKEESCCLEDKPPCVEKPCPCPSESISSCLPALGLLLGSACINPPVKSYPEICLPPTSCIPKPPYPKPCFPGCKPYPRPPNKISCCPKIPYCPTPSEPCLSPCPFSPSYPNCNLPFPPLNSISQLIALCKKSCGSSSCSSCLSSNPNEMCDPLKKLLYCIVSALSPCLKPKISPCLSGTGSASGCASGCAKYPCMPNPCGGMMPQLL</sequence>
<dbReference type="STRING" id="1358809.S7W9T4"/>
<dbReference type="AlphaFoldDB" id="S7W9T4"/>
<dbReference type="OrthoDB" id="2196318at2759"/>
<dbReference type="EMBL" id="ATCN01000158">
    <property type="protein sequence ID" value="EPR79680.1"/>
    <property type="molecule type" value="Genomic_DNA"/>
</dbReference>
<comment type="caution">
    <text evidence="1">The sequence shown here is derived from an EMBL/GenBank/DDBJ whole genome shotgun (WGS) entry which is preliminary data.</text>
</comment>
<name>S7W9T4_SPRLO</name>
<proteinExistence type="predicted"/>
<gene>
    <name evidence="1" type="ORF">SLOPH_2339</name>
</gene>
<dbReference type="InParanoid" id="S7W9T4"/>
<dbReference type="VEuPathDB" id="MicrosporidiaDB:SLOPH_2339"/>
<protein>
    <submittedName>
        <fullName evidence="1">Uncharacterized protein</fullName>
    </submittedName>
</protein>
<dbReference type="Proteomes" id="UP000014978">
    <property type="component" value="Unassembled WGS sequence"/>
</dbReference>
<keyword evidence="2" id="KW-1185">Reference proteome</keyword>
<reference evidence="2" key="1">
    <citation type="journal article" date="2013" name="PLoS Genet.">
        <title>The genome of Spraguea lophii and the basis of host-microsporidian interactions.</title>
        <authorList>
            <person name="Campbell S.E."/>
            <person name="Williams T.A."/>
            <person name="Yousuf A."/>
            <person name="Soanes D.M."/>
            <person name="Paszkiewicz K.H."/>
            <person name="Williams B.A.P."/>
        </authorList>
    </citation>
    <scope>NUCLEOTIDE SEQUENCE [LARGE SCALE GENOMIC DNA]</scope>
    <source>
        <strain evidence="2">42_110</strain>
    </source>
</reference>
<dbReference type="HOGENOM" id="CLU_628776_0_0_1"/>
<evidence type="ECO:0000313" key="1">
    <source>
        <dbReference type="EMBL" id="EPR79680.1"/>
    </source>
</evidence>
<evidence type="ECO:0000313" key="2">
    <source>
        <dbReference type="Proteomes" id="UP000014978"/>
    </source>
</evidence>
<organism evidence="1 2">
    <name type="scientific">Spraguea lophii (strain 42_110)</name>
    <name type="common">Microsporidian parasite</name>
    <dbReference type="NCBI Taxonomy" id="1358809"/>
    <lineage>
        <taxon>Eukaryota</taxon>
        <taxon>Fungi</taxon>
        <taxon>Fungi incertae sedis</taxon>
        <taxon>Microsporidia</taxon>
        <taxon>Spragueidae</taxon>
        <taxon>Spraguea</taxon>
    </lineage>
</organism>
<accession>S7W9T4</accession>